<evidence type="ECO:0000313" key="3">
    <source>
        <dbReference type="Proteomes" id="UP000188998"/>
    </source>
</evidence>
<dbReference type="EMBL" id="MLAB01000009">
    <property type="protein sequence ID" value="OOF72987.1"/>
    <property type="molecule type" value="Genomic_DNA"/>
</dbReference>
<evidence type="ECO:0000256" key="1">
    <source>
        <dbReference type="SAM" id="SignalP"/>
    </source>
</evidence>
<dbReference type="Gene3D" id="1.25.40.10">
    <property type="entry name" value="Tetratricopeptide repeat domain"/>
    <property type="match status" value="1"/>
</dbReference>
<accession>A0AAJ3N0Z7</accession>
<dbReference type="SMART" id="SM00671">
    <property type="entry name" value="SEL1"/>
    <property type="match status" value="1"/>
</dbReference>
<evidence type="ECO:0008006" key="4">
    <source>
        <dbReference type="Google" id="ProtNLM"/>
    </source>
</evidence>
<evidence type="ECO:0000313" key="2">
    <source>
        <dbReference type="EMBL" id="OOF72987.1"/>
    </source>
</evidence>
<dbReference type="SUPFAM" id="SSF81901">
    <property type="entry name" value="HCP-like"/>
    <property type="match status" value="1"/>
</dbReference>
<dbReference type="RefSeq" id="WP_059367451.1">
    <property type="nucleotide sequence ID" value="NZ_BBXJ01000001.1"/>
</dbReference>
<dbReference type="Pfam" id="PF08238">
    <property type="entry name" value="Sel1"/>
    <property type="match status" value="1"/>
</dbReference>
<protein>
    <recommendedName>
        <fullName evidence="4">Beta-lactamase</fullName>
    </recommendedName>
</protein>
<gene>
    <name evidence="2" type="ORF">BKG90_02420</name>
</gene>
<dbReference type="Proteomes" id="UP000188998">
    <property type="component" value="Unassembled WGS sequence"/>
</dbReference>
<reference evidence="2 3" key="1">
    <citation type="submission" date="2016-10" db="EMBL/GenBank/DDBJ databases">
        <title>Rodentibacter gen. nov. and new species.</title>
        <authorList>
            <person name="Christensen H."/>
        </authorList>
    </citation>
    <scope>NUCLEOTIDE SEQUENCE [LARGE SCALE GENOMIC DNA]</scope>
    <source>
        <strain evidence="2 3">199137021</strain>
    </source>
</reference>
<dbReference type="AlphaFoldDB" id="A0AAJ3N0Z7"/>
<feature type="chain" id="PRO_5042537882" description="Beta-lactamase" evidence="1">
    <location>
        <begin position="20"/>
        <end position="113"/>
    </location>
</feature>
<dbReference type="InterPro" id="IPR006597">
    <property type="entry name" value="Sel1-like"/>
</dbReference>
<name>A0AAJ3N0Z7_9PAST</name>
<dbReference type="PROSITE" id="PS51257">
    <property type="entry name" value="PROKAR_LIPOPROTEIN"/>
    <property type="match status" value="1"/>
</dbReference>
<sequence length="113" mass="12490">MKKILFLSILVLSACSSNVDNYVVKDEVTLSMSDYIQKALKMYGGAEPVKINALGIMYDSGFGVPKNPQKARELYLKAGKLGYGSGYCNLAASYQDDNNVKDYKKIESIIFTL</sequence>
<comment type="caution">
    <text evidence="2">The sequence shown here is derived from an EMBL/GenBank/DDBJ whole genome shotgun (WGS) entry which is preliminary data.</text>
</comment>
<proteinExistence type="predicted"/>
<dbReference type="InterPro" id="IPR011990">
    <property type="entry name" value="TPR-like_helical_dom_sf"/>
</dbReference>
<keyword evidence="1" id="KW-0732">Signal</keyword>
<keyword evidence="3" id="KW-1185">Reference proteome</keyword>
<organism evidence="2 3">
    <name type="scientific">Rodentibacter caecimuris</name>
    <dbReference type="NCBI Taxonomy" id="1796644"/>
    <lineage>
        <taxon>Bacteria</taxon>
        <taxon>Pseudomonadati</taxon>
        <taxon>Pseudomonadota</taxon>
        <taxon>Gammaproteobacteria</taxon>
        <taxon>Pasteurellales</taxon>
        <taxon>Pasteurellaceae</taxon>
        <taxon>Rodentibacter</taxon>
    </lineage>
</organism>
<feature type="signal peptide" evidence="1">
    <location>
        <begin position="1"/>
        <end position="19"/>
    </location>
</feature>